<comment type="catalytic activity">
    <reaction evidence="6 9 10">
        <text>4-methyl-5-(2-phosphooxyethyl)-thiazole + 4-amino-2-methyl-5-(diphosphooxymethyl)pyrimidine + H(+) = thiamine phosphate + diphosphate</text>
        <dbReference type="Rhea" id="RHEA:22328"/>
        <dbReference type="ChEBI" id="CHEBI:15378"/>
        <dbReference type="ChEBI" id="CHEBI:33019"/>
        <dbReference type="ChEBI" id="CHEBI:37575"/>
        <dbReference type="ChEBI" id="CHEBI:57841"/>
        <dbReference type="ChEBI" id="CHEBI:58296"/>
        <dbReference type="EC" id="2.5.1.3"/>
    </reaction>
</comment>
<evidence type="ECO:0000256" key="4">
    <source>
        <dbReference type="ARBA" id="ARBA00022842"/>
    </source>
</evidence>
<comment type="function">
    <text evidence="9">Condenses 4-methyl-5-(beta-hydroxyethyl)thiazole monophosphate (THZ-P) and 2-methyl-4-amino-5-hydroxymethyl pyrimidine pyrophosphate (HMP-PP) to form thiamine monophosphate (TMP).</text>
</comment>
<comment type="catalytic activity">
    <reaction evidence="8 9 10">
        <text>2-[(2R,5Z)-2-carboxy-4-methylthiazol-5(2H)-ylidene]ethyl phosphate + 4-amino-2-methyl-5-(diphosphooxymethyl)pyrimidine + 2 H(+) = thiamine phosphate + CO2 + diphosphate</text>
        <dbReference type="Rhea" id="RHEA:47844"/>
        <dbReference type="ChEBI" id="CHEBI:15378"/>
        <dbReference type="ChEBI" id="CHEBI:16526"/>
        <dbReference type="ChEBI" id="CHEBI:33019"/>
        <dbReference type="ChEBI" id="CHEBI:37575"/>
        <dbReference type="ChEBI" id="CHEBI:57841"/>
        <dbReference type="ChEBI" id="CHEBI:62899"/>
        <dbReference type="EC" id="2.5.1.3"/>
    </reaction>
</comment>
<reference evidence="13" key="2">
    <citation type="submission" date="2023-01" db="EMBL/GenBank/DDBJ databases">
        <title>Gilvimarinus xylanilyticus HB14 isolated from Caulerpa lentillifera aquaculture base in Hainan, China.</title>
        <authorList>
            <person name="Zhang Y.-J."/>
        </authorList>
    </citation>
    <scope>NUCLEOTIDE SEQUENCE</scope>
    <source>
        <strain evidence="13">HB14</strain>
    </source>
</reference>
<feature type="binding site" evidence="9">
    <location>
        <position position="92"/>
    </location>
    <ligand>
        <name>Mg(2+)</name>
        <dbReference type="ChEBI" id="CHEBI:18420"/>
    </ligand>
</feature>
<evidence type="ECO:0000256" key="9">
    <source>
        <dbReference type="HAMAP-Rule" id="MF_00097"/>
    </source>
</evidence>
<feature type="binding site" evidence="9">
    <location>
        <position position="141"/>
    </location>
    <ligand>
        <name>4-amino-2-methyl-5-(diphosphooxymethyl)pyrimidine</name>
        <dbReference type="ChEBI" id="CHEBI:57841"/>
    </ligand>
</feature>
<feature type="domain" description="Thiamine phosphate synthase/TenI" evidence="12">
    <location>
        <begin position="10"/>
        <end position="191"/>
    </location>
</feature>
<feature type="binding site" evidence="9">
    <location>
        <position position="72"/>
    </location>
    <ligand>
        <name>4-amino-2-methyl-5-(diphosphooxymethyl)pyrimidine</name>
        <dbReference type="ChEBI" id="CHEBI:57841"/>
    </ligand>
</feature>
<evidence type="ECO:0000256" key="7">
    <source>
        <dbReference type="ARBA" id="ARBA00047851"/>
    </source>
</evidence>
<comment type="caution">
    <text evidence="9">Lacks conserved residue(s) required for the propagation of feature annotation.</text>
</comment>
<dbReference type="EMBL" id="JAMFTH010000003">
    <property type="protein sequence ID" value="MCP8899760.1"/>
    <property type="molecule type" value="Genomic_DNA"/>
</dbReference>
<dbReference type="Gene3D" id="3.20.20.70">
    <property type="entry name" value="Aldolase class I"/>
    <property type="match status" value="1"/>
</dbReference>
<dbReference type="InterPro" id="IPR036206">
    <property type="entry name" value="ThiamineP_synth_sf"/>
</dbReference>
<comment type="pathway">
    <text evidence="1 9 11">Cofactor biosynthesis; thiamine diphosphate biosynthesis; thiamine phosphate from 4-amino-2-methyl-5-diphosphomethylpyrimidine and 4-methyl-5-(2-phosphoethyl)-thiazole: step 1/1.</text>
</comment>
<evidence type="ECO:0000256" key="11">
    <source>
        <dbReference type="RuleBase" id="RU004253"/>
    </source>
</evidence>
<comment type="cofactor">
    <cofactor evidence="9">
        <name>Mg(2+)</name>
        <dbReference type="ChEBI" id="CHEBI:18420"/>
    </cofactor>
    <text evidence="9">Binds 1 Mg(2+) ion per subunit.</text>
</comment>
<evidence type="ECO:0000256" key="3">
    <source>
        <dbReference type="ARBA" id="ARBA00022723"/>
    </source>
</evidence>
<dbReference type="PANTHER" id="PTHR20857">
    <property type="entry name" value="THIAMINE-PHOSPHATE PYROPHOSPHORYLASE"/>
    <property type="match status" value="1"/>
</dbReference>
<feature type="binding site" evidence="9">
    <location>
        <position position="111"/>
    </location>
    <ligand>
        <name>4-amino-2-methyl-5-(diphosphooxymethyl)pyrimidine</name>
        <dbReference type="ChEBI" id="CHEBI:57841"/>
    </ligand>
</feature>
<protein>
    <recommendedName>
        <fullName evidence="9">Thiamine-phosphate synthase</fullName>
        <shortName evidence="9">TP synthase</shortName>
        <shortName evidence="9">TPS</shortName>
        <ecNumber evidence="9">2.5.1.3</ecNumber>
    </recommendedName>
    <alternativeName>
        <fullName evidence="9">Thiamine-phosphate pyrophosphorylase</fullName>
        <shortName evidence="9">TMP pyrophosphorylase</shortName>
        <shortName evidence="9">TMP-PPase</shortName>
    </alternativeName>
</protein>
<gene>
    <name evidence="9 13" type="primary">thiE</name>
    <name evidence="13" type="ORF">M6D89_10670</name>
</gene>
<dbReference type="EC" id="2.5.1.3" evidence="9"/>
<organism evidence="13 14">
    <name type="scientific">Gilvimarinus xylanilyticus</name>
    <dbReference type="NCBI Taxonomy" id="2944139"/>
    <lineage>
        <taxon>Bacteria</taxon>
        <taxon>Pseudomonadati</taxon>
        <taxon>Pseudomonadota</taxon>
        <taxon>Gammaproteobacteria</taxon>
        <taxon>Cellvibrionales</taxon>
        <taxon>Cellvibrionaceae</taxon>
        <taxon>Gilvimarinus</taxon>
    </lineage>
</organism>
<dbReference type="HAMAP" id="MF_00097">
    <property type="entry name" value="TMP_synthase"/>
    <property type="match status" value="1"/>
</dbReference>
<keyword evidence="3 9" id="KW-0479">Metal-binding</keyword>
<evidence type="ECO:0000256" key="5">
    <source>
        <dbReference type="ARBA" id="ARBA00022977"/>
    </source>
</evidence>
<evidence type="ECO:0000313" key="13">
    <source>
        <dbReference type="EMBL" id="MCP8899760.1"/>
    </source>
</evidence>
<dbReference type="CDD" id="cd00564">
    <property type="entry name" value="TMP_TenI"/>
    <property type="match status" value="1"/>
</dbReference>
<name>A0A9X2KWY1_9GAMM</name>
<dbReference type="GO" id="GO:0005737">
    <property type="term" value="C:cytoplasm"/>
    <property type="evidence" value="ECO:0007669"/>
    <property type="project" value="TreeGrafter"/>
</dbReference>
<dbReference type="Pfam" id="PF02581">
    <property type="entry name" value="TMP-TENI"/>
    <property type="match status" value="1"/>
</dbReference>
<keyword evidence="14" id="KW-1185">Reference proteome</keyword>
<keyword evidence="4 9" id="KW-0460">Magnesium</keyword>
<feature type="binding site" evidence="9">
    <location>
        <position position="73"/>
    </location>
    <ligand>
        <name>Mg(2+)</name>
        <dbReference type="ChEBI" id="CHEBI:18420"/>
    </ligand>
</feature>
<dbReference type="InterPro" id="IPR022998">
    <property type="entry name" value="ThiamineP_synth_TenI"/>
</dbReference>
<evidence type="ECO:0000256" key="10">
    <source>
        <dbReference type="RuleBase" id="RU003826"/>
    </source>
</evidence>
<dbReference type="PANTHER" id="PTHR20857:SF15">
    <property type="entry name" value="THIAMINE-PHOSPHATE SYNTHASE"/>
    <property type="match status" value="1"/>
</dbReference>
<evidence type="ECO:0000259" key="12">
    <source>
        <dbReference type="Pfam" id="PF02581"/>
    </source>
</evidence>
<dbReference type="RefSeq" id="WP_253968058.1">
    <property type="nucleotide sequence ID" value="NZ_JAMFTH010000003.1"/>
</dbReference>
<comment type="caution">
    <text evidence="13">The sequence shown here is derived from an EMBL/GenBank/DDBJ whole genome shotgun (WGS) entry which is preliminary data.</text>
</comment>
<accession>A0A9X2KWY1</accession>
<comment type="similarity">
    <text evidence="9 10">Belongs to the thiamine-phosphate synthase family.</text>
</comment>
<dbReference type="GO" id="GO:0000287">
    <property type="term" value="F:magnesium ion binding"/>
    <property type="evidence" value="ECO:0007669"/>
    <property type="project" value="UniProtKB-UniRule"/>
</dbReference>
<evidence type="ECO:0000313" key="14">
    <source>
        <dbReference type="Proteomes" id="UP001139319"/>
    </source>
</evidence>
<dbReference type="InterPro" id="IPR034291">
    <property type="entry name" value="TMP_synthase"/>
</dbReference>
<dbReference type="Proteomes" id="UP001139319">
    <property type="component" value="Unassembled WGS sequence"/>
</dbReference>
<feature type="binding site" evidence="9">
    <location>
        <begin position="40"/>
        <end position="44"/>
    </location>
    <ligand>
        <name>4-amino-2-methyl-5-(diphosphooxymethyl)pyrimidine</name>
        <dbReference type="ChEBI" id="CHEBI:57841"/>
    </ligand>
</feature>
<feature type="binding site" evidence="9">
    <location>
        <begin position="138"/>
        <end position="140"/>
    </location>
    <ligand>
        <name>2-[(2R,5Z)-2-carboxy-4-methylthiazol-5(2H)-ylidene]ethyl phosphate</name>
        <dbReference type="ChEBI" id="CHEBI:62899"/>
    </ligand>
</feature>
<dbReference type="GO" id="GO:0009229">
    <property type="term" value="P:thiamine diphosphate biosynthetic process"/>
    <property type="evidence" value="ECO:0007669"/>
    <property type="project" value="UniProtKB-UniRule"/>
</dbReference>
<sequence length="219" mass="23694">MLKRPPHNHLYAITECQELSEPTLLSVSESILAGGCQLLQYRDKSDDSPKRQAQASHLQTLCRAVGAQLIINDDIALACEVGAAGVHLGQSDASPAQAREMLGPDAIIGVTCHDDLNLAQEALTQGANYIAFGRFYASSTKPGAPPAPLKLLQEARSRWPQAVIVAIGGLNLDNAPEVISQGADYTAMCHSVYHHPQPQQYAEQFDHRYFHSPDARSVS</sequence>
<reference evidence="13" key="1">
    <citation type="submission" date="2022-05" db="EMBL/GenBank/DDBJ databases">
        <authorList>
            <person name="Sun H.-N."/>
        </authorList>
    </citation>
    <scope>NUCLEOTIDE SEQUENCE</scope>
    <source>
        <strain evidence="13">HB14</strain>
    </source>
</reference>
<dbReference type="InterPro" id="IPR013785">
    <property type="entry name" value="Aldolase_TIM"/>
</dbReference>
<evidence type="ECO:0000256" key="2">
    <source>
        <dbReference type="ARBA" id="ARBA00022679"/>
    </source>
</evidence>
<keyword evidence="2 9" id="KW-0808">Transferase</keyword>
<comment type="catalytic activity">
    <reaction evidence="7 9 10">
        <text>2-(2-carboxy-4-methylthiazol-5-yl)ethyl phosphate + 4-amino-2-methyl-5-(diphosphooxymethyl)pyrimidine + 2 H(+) = thiamine phosphate + CO2 + diphosphate</text>
        <dbReference type="Rhea" id="RHEA:47848"/>
        <dbReference type="ChEBI" id="CHEBI:15378"/>
        <dbReference type="ChEBI" id="CHEBI:16526"/>
        <dbReference type="ChEBI" id="CHEBI:33019"/>
        <dbReference type="ChEBI" id="CHEBI:37575"/>
        <dbReference type="ChEBI" id="CHEBI:57841"/>
        <dbReference type="ChEBI" id="CHEBI:62890"/>
        <dbReference type="EC" id="2.5.1.3"/>
    </reaction>
</comment>
<dbReference type="SUPFAM" id="SSF51391">
    <property type="entry name" value="Thiamin phosphate synthase"/>
    <property type="match status" value="1"/>
</dbReference>
<dbReference type="GO" id="GO:0009228">
    <property type="term" value="P:thiamine biosynthetic process"/>
    <property type="evidence" value="ECO:0007669"/>
    <property type="project" value="UniProtKB-KW"/>
</dbReference>
<proteinExistence type="inferred from homology"/>
<keyword evidence="5 9" id="KW-0784">Thiamine biosynthesis</keyword>
<dbReference type="AlphaFoldDB" id="A0A9X2KWY1"/>
<evidence type="ECO:0000256" key="8">
    <source>
        <dbReference type="ARBA" id="ARBA00047883"/>
    </source>
</evidence>
<dbReference type="GO" id="GO:0004789">
    <property type="term" value="F:thiamine-phosphate diphosphorylase activity"/>
    <property type="evidence" value="ECO:0007669"/>
    <property type="project" value="UniProtKB-UniRule"/>
</dbReference>
<dbReference type="NCBIfam" id="TIGR00693">
    <property type="entry name" value="thiE"/>
    <property type="match status" value="1"/>
</dbReference>
<evidence type="ECO:0000256" key="6">
    <source>
        <dbReference type="ARBA" id="ARBA00047334"/>
    </source>
</evidence>
<evidence type="ECO:0000256" key="1">
    <source>
        <dbReference type="ARBA" id="ARBA00005165"/>
    </source>
</evidence>
<feature type="binding site" evidence="9">
    <location>
        <position position="169"/>
    </location>
    <ligand>
        <name>2-[(2R,5Z)-2-carboxy-4-methylthiazol-5(2H)-ylidene]ethyl phosphate</name>
        <dbReference type="ChEBI" id="CHEBI:62899"/>
    </ligand>
</feature>